<evidence type="ECO:0000256" key="6">
    <source>
        <dbReference type="SAM" id="MobiDB-lite"/>
    </source>
</evidence>
<evidence type="ECO:0000256" key="3">
    <source>
        <dbReference type="ARBA" id="ARBA00023125"/>
    </source>
</evidence>
<dbReference type="RefSeq" id="XP_046065828.1">
    <property type="nucleotide sequence ID" value="XM_046213365.1"/>
</dbReference>
<feature type="region of interest" description="Disordered" evidence="6">
    <location>
        <begin position="577"/>
        <end position="602"/>
    </location>
</feature>
<proteinExistence type="predicted"/>
<dbReference type="CDD" id="cd00067">
    <property type="entry name" value="GAL4"/>
    <property type="match status" value="1"/>
</dbReference>
<comment type="caution">
    <text evidence="8">The sequence shown here is derived from an EMBL/GenBank/DDBJ whole genome shotgun (WGS) entry which is preliminary data.</text>
</comment>
<dbReference type="InterPro" id="IPR001138">
    <property type="entry name" value="Zn2Cys6_DnaBD"/>
</dbReference>
<dbReference type="InterPro" id="IPR007219">
    <property type="entry name" value="XnlR_reg_dom"/>
</dbReference>
<keyword evidence="4" id="KW-0804">Transcription</keyword>
<dbReference type="EMBL" id="JAJTJA010000015">
    <property type="protein sequence ID" value="KAH8689474.1"/>
    <property type="molecule type" value="Genomic_DNA"/>
</dbReference>
<protein>
    <recommendedName>
        <fullName evidence="7">Xylanolytic transcriptional activator regulatory domain-containing protein</fullName>
    </recommendedName>
</protein>
<dbReference type="GeneID" id="70243652"/>
<evidence type="ECO:0000313" key="9">
    <source>
        <dbReference type="Proteomes" id="UP001201262"/>
    </source>
</evidence>
<keyword evidence="2" id="KW-0805">Transcription regulation</keyword>
<evidence type="ECO:0000256" key="4">
    <source>
        <dbReference type="ARBA" id="ARBA00023163"/>
    </source>
</evidence>
<dbReference type="GO" id="GO:0003677">
    <property type="term" value="F:DNA binding"/>
    <property type="evidence" value="ECO:0007669"/>
    <property type="project" value="UniProtKB-KW"/>
</dbReference>
<dbReference type="Pfam" id="PF04082">
    <property type="entry name" value="Fungal_trans"/>
    <property type="match status" value="1"/>
</dbReference>
<dbReference type="GO" id="GO:0006351">
    <property type="term" value="P:DNA-templated transcription"/>
    <property type="evidence" value="ECO:0007669"/>
    <property type="project" value="InterPro"/>
</dbReference>
<evidence type="ECO:0000259" key="7">
    <source>
        <dbReference type="SMART" id="SM00906"/>
    </source>
</evidence>
<evidence type="ECO:0000256" key="5">
    <source>
        <dbReference type="ARBA" id="ARBA00023242"/>
    </source>
</evidence>
<feature type="compositionally biased region" description="Polar residues" evidence="6">
    <location>
        <begin position="82"/>
        <end position="104"/>
    </location>
</feature>
<keyword evidence="9" id="KW-1185">Reference proteome</keyword>
<dbReference type="Proteomes" id="UP001201262">
    <property type="component" value="Unassembled WGS sequence"/>
</dbReference>
<dbReference type="PANTHER" id="PTHR47171">
    <property type="entry name" value="FARA-RELATED"/>
    <property type="match status" value="1"/>
</dbReference>
<dbReference type="GO" id="GO:0008270">
    <property type="term" value="F:zinc ion binding"/>
    <property type="evidence" value="ECO:0007669"/>
    <property type="project" value="InterPro"/>
</dbReference>
<feature type="region of interest" description="Disordered" evidence="6">
    <location>
        <begin position="57"/>
        <end position="120"/>
    </location>
</feature>
<evidence type="ECO:0000313" key="8">
    <source>
        <dbReference type="EMBL" id="KAH8689474.1"/>
    </source>
</evidence>
<feature type="domain" description="Xylanolytic transcriptional activator regulatory" evidence="7">
    <location>
        <begin position="297"/>
        <end position="366"/>
    </location>
</feature>
<sequence length="660" mass="74810">MELTFLIGHDGANIKREHSRRACTPCRQKKKRCFHNRSNTLKRPIQADEFRLRRAGAYTQDGSDTSLRHVSVSESPTHERPNTSSPRGIAEQQPSCQPTSSVLNTDEPKPDSHHFSCDSNPIVTLIDSPETRLQNGHSQRGDVGAWLYDKRTTAPVNKTKYFPTLAGFYPYQSTGEGSLLPSKQSQEVLIDIYFRRIHPVLPLLDEDETRSQFTNGTISLPLLQSICLTSSKDLSAVSLLNVGSDTAVLPLEKFCELIYNDIMKNMLRGEEKKKTVIIQILTLLSLHEWGPDGSEYCSLSLSQAIHHAQTLGLHLLKAHDPSKFSLRALFWCLWSLDKWNAAINGRPVMIHDCDMGQDVADVIPLFEPPFRIWLRLADQLGEVIRFYRPMKNKIFEQDLEIPTFEEIVGSSDAWDTNIEHLNSLELFYHAIVVLFTHSKGLQGRSHSRISKIRQSQSIMMINTLVRNNRMEDLLPIPMSAYTLSLAFSITYIQFKESKLSSSRVLATENLELFYKHLKSLSDTWWLASVMMRLGKRALDFIRRRIVQEEPHGFQTDAAQLNIETCIRFPSLNGVSSAPCTRSQDTASSLQRQGNAEDNIKSPENSLFGSAILSEFSRTLENSTTSSSDEGYFDTFFENFADVNFPSASCDQSFWYPELAV</sequence>
<organism evidence="8 9">
    <name type="scientific">Talaromyces proteolyticus</name>
    <dbReference type="NCBI Taxonomy" id="1131652"/>
    <lineage>
        <taxon>Eukaryota</taxon>
        <taxon>Fungi</taxon>
        <taxon>Dikarya</taxon>
        <taxon>Ascomycota</taxon>
        <taxon>Pezizomycotina</taxon>
        <taxon>Eurotiomycetes</taxon>
        <taxon>Eurotiomycetidae</taxon>
        <taxon>Eurotiales</taxon>
        <taxon>Trichocomaceae</taxon>
        <taxon>Talaromyces</taxon>
        <taxon>Talaromyces sect. Bacilispori</taxon>
    </lineage>
</organism>
<dbReference type="SMART" id="SM00906">
    <property type="entry name" value="Fungal_trans"/>
    <property type="match status" value="1"/>
</dbReference>
<accession>A0AAD4PRQ6</accession>
<keyword evidence="3" id="KW-0238">DNA-binding</keyword>
<name>A0AAD4PRQ6_9EURO</name>
<keyword evidence="5" id="KW-0539">Nucleus</keyword>
<dbReference type="GO" id="GO:0000981">
    <property type="term" value="F:DNA-binding transcription factor activity, RNA polymerase II-specific"/>
    <property type="evidence" value="ECO:0007669"/>
    <property type="project" value="InterPro"/>
</dbReference>
<dbReference type="CDD" id="cd12148">
    <property type="entry name" value="fungal_TF_MHR"/>
    <property type="match status" value="1"/>
</dbReference>
<dbReference type="PANTHER" id="PTHR47171:SF6">
    <property type="entry name" value="SPECIFIC TRANSCRIPTION FACTOR, PUTATIVE (AFU_ORTHOLOGUE AFUA_2G06130)-RELATED"/>
    <property type="match status" value="1"/>
</dbReference>
<gene>
    <name evidence="8" type="ORF">BGW36DRAFT_351788</name>
</gene>
<evidence type="ECO:0000256" key="2">
    <source>
        <dbReference type="ARBA" id="ARBA00023015"/>
    </source>
</evidence>
<dbReference type="AlphaFoldDB" id="A0AAD4PRQ6"/>
<dbReference type="InterPro" id="IPR052073">
    <property type="entry name" value="Amide_Lactam_Regulators"/>
</dbReference>
<feature type="compositionally biased region" description="Basic and acidic residues" evidence="6">
    <location>
        <begin position="106"/>
        <end position="116"/>
    </location>
</feature>
<evidence type="ECO:0000256" key="1">
    <source>
        <dbReference type="ARBA" id="ARBA00022833"/>
    </source>
</evidence>
<keyword evidence="1" id="KW-0862">Zinc</keyword>
<reference evidence="8" key="1">
    <citation type="submission" date="2021-12" db="EMBL/GenBank/DDBJ databases">
        <title>Convergent genome expansion in fungi linked to evolution of root-endophyte symbiosis.</title>
        <authorList>
            <consortium name="DOE Joint Genome Institute"/>
            <person name="Ke Y.-H."/>
            <person name="Bonito G."/>
            <person name="Liao H.-L."/>
            <person name="Looney B."/>
            <person name="Rojas-Flechas A."/>
            <person name="Nash J."/>
            <person name="Hameed K."/>
            <person name="Schadt C."/>
            <person name="Martin F."/>
            <person name="Crous P.W."/>
            <person name="Miettinen O."/>
            <person name="Magnuson J.K."/>
            <person name="Labbe J."/>
            <person name="Jacobson D."/>
            <person name="Doktycz M.J."/>
            <person name="Veneault-Fourrey C."/>
            <person name="Kuo A."/>
            <person name="Mondo S."/>
            <person name="Calhoun S."/>
            <person name="Riley R."/>
            <person name="Ohm R."/>
            <person name="LaButti K."/>
            <person name="Andreopoulos B."/>
            <person name="Pangilinan J."/>
            <person name="Nolan M."/>
            <person name="Tritt A."/>
            <person name="Clum A."/>
            <person name="Lipzen A."/>
            <person name="Daum C."/>
            <person name="Barry K."/>
            <person name="Grigoriev I.V."/>
            <person name="Vilgalys R."/>
        </authorList>
    </citation>
    <scope>NUCLEOTIDE SEQUENCE</scope>
    <source>
        <strain evidence="8">PMI_201</strain>
    </source>
</reference>